<dbReference type="Proteomes" id="UP000020595">
    <property type="component" value="Unassembled WGS sequence"/>
</dbReference>
<comment type="caution">
    <text evidence="2">The sequence shown here is derived from an EMBL/GenBank/DDBJ whole genome shotgun (WGS) entry which is preliminary data.</text>
</comment>
<protein>
    <recommendedName>
        <fullName evidence="4">Methionine/alanine importer small subunit</fullName>
    </recommendedName>
</protein>
<evidence type="ECO:0000313" key="3">
    <source>
        <dbReference type="Proteomes" id="UP000020595"/>
    </source>
</evidence>
<dbReference type="Pfam" id="PF16951">
    <property type="entry name" value="MaAIMP_sms"/>
    <property type="match status" value="1"/>
</dbReference>
<keyword evidence="1" id="KW-0812">Transmembrane</keyword>
<sequence>MNTSAIVMLIISMVFVWGGLALSILHLTKHPEELDEVLEEVKDQHTL</sequence>
<dbReference type="PATRIC" id="fig|1310613.3.peg.241"/>
<feature type="transmembrane region" description="Helical" evidence="1">
    <location>
        <begin position="6"/>
        <end position="25"/>
    </location>
</feature>
<dbReference type="GeneID" id="92895697"/>
<accession>A0A009IAK2</accession>
<evidence type="ECO:0000313" key="2">
    <source>
        <dbReference type="EMBL" id="EXB07436.1"/>
    </source>
</evidence>
<dbReference type="EMBL" id="JEWH01000002">
    <property type="protein sequence ID" value="EXB07436.1"/>
    <property type="molecule type" value="Genomic_DNA"/>
</dbReference>
<dbReference type="AlphaFoldDB" id="A0A009IAK2"/>
<keyword evidence="1" id="KW-0472">Membrane</keyword>
<gene>
    <name evidence="2" type="ORF">J512_0257</name>
</gene>
<evidence type="ECO:0008006" key="4">
    <source>
        <dbReference type="Google" id="ProtNLM"/>
    </source>
</evidence>
<reference evidence="2 3" key="1">
    <citation type="submission" date="2014-02" db="EMBL/GenBank/DDBJ databases">
        <title>Comparative genomics and transcriptomics to identify genetic mechanisms underlying the emergence of carbapenem resistant Acinetobacter baumannii (CRAb).</title>
        <authorList>
            <person name="Harris A.D."/>
            <person name="Johnson K.J."/>
            <person name="George J."/>
            <person name="Shefchek K."/>
            <person name="Daugherty S.C."/>
            <person name="Parankush S."/>
            <person name="Sadzewicz L."/>
            <person name="Tallon L."/>
            <person name="Sengamalay N."/>
            <person name="Hazen T.H."/>
            <person name="Rasko D.A."/>
        </authorList>
    </citation>
    <scope>NUCLEOTIDE SEQUENCE [LARGE SCALE GENOMIC DNA]</scope>
    <source>
        <strain evidence="2 3">1295743</strain>
    </source>
</reference>
<keyword evidence="1" id="KW-1133">Transmembrane helix</keyword>
<dbReference type="NCBIfam" id="NF033493">
    <property type="entry name" value="MetS_like_NSS"/>
    <property type="match status" value="1"/>
</dbReference>
<name>A0A009IAK2_ACIB9</name>
<evidence type="ECO:0000256" key="1">
    <source>
        <dbReference type="SAM" id="Phobius"/>
    </source>
</evidence>
<proteinExistence type="predicted"/>
<organism evidence="2 3">
    <name type="scientific">Acinetobacter baumannii (strain 1295743)</name>
    <dbReference type="NCBI Taxonomy" id="1310613"/>
    <lineage>
        <taxon>Bacteria</taxon>
        <taxon>Pseudomonadati</taxon>
        <taxon>Pseudomonadota</taxon>
        <taxon>Gammaproteobacteria</taxon>
        <taxon>Moraxellales</taxon>
        <taxon>Moraxellaceae</taxon>
        <taxon>Acinetobacter</taxon>
        <taxon>Acinetobacter calcoaceticus/baumannii complex</taxon>
    </lineage>
</organism>
<dbReference type="InterPro" id="IPR031596">
    <property type="entry name" value="MaAIMP_sms"/>
</dbReference>
<dbReference type="RefSeq" id="WP_001097630.1">
    <property type="nucleotide sequence ID" value="NZ_JEWH01000002.1"/>
</dbReference>